<reference evidence="3 4" key="1">
    <citation type="submission" date="2017-06" db="EMBL/GenBank/DDBJ databases">
        <authorList>
            <person name="Kim H.J."/>
            <person name="Triplett B.A."/>
        </authorList>
    </citation>
    <scope>NUCLEOTIDE SEQUENCE [LARGE SCALE GENOMIC DNA]</scope>
    <source>
        <strain evidence="3 4">DS15</strain>
    </source>
</reference>
<dbReference type="NCBIfam" id="TIGR04360">
    <property type="entry name" value="other_trbK"/>
    <property type="match status" value="1"/>
</dbReference>
<evidence type="ECO:0000256" key="2">
    <source>
        <dbReference type="SAM" id="SignalP"/>
    </source>
</evidence>
<dbReference type="RefSeq" id="WP_089216718.1">
    <property type="nucleotide sequence ID" value="NZ_FZPA01000011.1"/>
</dbReference>
<dbReference type="Proteomes" id="UP000198339">
    <property type="component" value="Unassembled WGS sequence"/>
</dbReference>
<feature type="signal peptide" evidence="2">
    <location>
        <begin position="1"/>
        <end position="23"/>
    </location>
</feature>
<dbReference type="OrthoDB" id="9815800at2"/>
<keyword evidence="4" id="KW-1185">Reference proteome</keyword>
<feature type="region of interest" description="Disordered" evidence="1">
    <location>
        <begin position="27"/>
        <end position="46"/>
    </location>
</feature>
<proteinExistence type="predicted"/>
<evidence type="ECO:0000313" key="3">
    <source>
        <dbReference type="EMBL" id="SNT08621.1"/>
    </source>
</evidence>
<evidence type="ECO:0000313" key="4">
    <source>
        <dbReference type="Proteomes" id="UP000198339"/>
    </source>
</evidence>
<dbReference type="Pfam" id="PF20084">
    <property type="entry name" value="TrbK"/>
    <property type="match status" value="1"/>
</dbReference>
<name>A0A239JRX8_9SPHN</name>
<gene>
    <name evidence="3" type="ORF">SAMN06295955_11145</name>
</gene>
<keyword evidence="2" id="KW-0732">Signal</keyword>
<accession>A0A239JRX8</accession>
<sequence length="84" mass="8892">MGRAGRIASIAVLAGLVLTLAFVAPSDPPAPRASAPAQISGADAGPDYGDTLRRCRTVTVAHPECEAAWEAKRRRFFGQGEEER</sequence>
<dbReference type="AlphaFoldDB" id="A0A239JRX8"/>
<organism evidence="3 4">
    <name type="scientific">Sphingopyxis indica</name>
    <dbReference type="NCBI Taxonomy" id="436663"/>
    <lineage>
        <taxon>Bacteria</taxon>
        <taxon>Pseudomonadati</taxon>
        <taxon>Pseudomonadota</taxon>
        <taxon>Alphaproteobacteria</taxon>
        <taxon>Sphingomonadales</taxon>
        <taxon>Sphingomonadaceae</taxon>
        <taxon>Sphingopyxis</taxon>
    </lineage>
</organism>
<dbReference type="EMBL" id="FZPA01000011">
    <property type="protein sequence ID" value="SNT08621.1"/>
    <property type="molecule type" value="Genomic_DNA"/>
</dbReference>
<evidence type="ECO:0000256" key="1">
    <source>
        <dbReference type="SAM" id="MobiDB-lite"/>
    </source>
</evidence>
<feature type="chain" id="PRO_5013190009" evidence="2">
    <location>
        <begin position="24"/>
        <end position="84"/>
    </location>
</feature>
<protein>
    <submittedName>
        <fullName evidence="3">Conjugative transfer region protein TrbK</fullName>
    </submittedName>
</protein>
<dbReference type="InterPro" id="IPR027587">
    <property type="entry name" value="TrbK"/>
</dbReference>